<evidence type="ECO:0000256" key="2">
    <source>
        <dbReference type="ARBA" id="ARBA00022649"/>
    </source>
</evidence>
<dbReference type="Proteomes" id="UP000066014">
    <property type="component" value="Chromosome"/>
</dbReference>
<evidence type="ECO:0000313" key="3">
    <source>
        <dbReference type="EMBL" id="BAO82722.1"/>
    </source>
</evidence>
<protein>
    <submittedName>
        <fullName evidence="3">Plasmid stabilization system protein</fullName>
    </submittedName>
</protein>
<dbReference type="RefSeq" id="WP_045534808.1">
    <property type="nucleotide sequence ID" value="NZ_AP014569.1"/>
</dbReference>
<accession>A0A060NLQ5</accession>
<dbReference type="Gene3D" id="3.30.2310.20">
    <property type="entry name" value="RelE-like"/>
    <property type="match status" value="1"/>
</dbReference>
<organism evidence="3 4">
    <name type="scientific">Serpentinimonas maccroryi</name>
    <dbReference type="NCBI Taxonomy" id="1458426"/>
    <lineage>
        <taxon>Bacteria</taxon>
        <taxon>Pseudomonadati</taxon>
        <taxon>Pseudomonadota</taxon>
        <taxon>Betaproteobacteria</taxon>
        <taxon>Burkholderiales</taxon>
        <taxon>Comamonadaceae</taxon>
        <taxon>Serpentinimonas</taxon>
    </lineage>
</organism>
<dbReference type="InterPro" id="IPR007712">
    <property type="entry name" value="RelE/ParE_toxin"/>
</dbReference>
<dbReference type="KEGG" id="cbab:SMCB_0494"/>
<dbReference type="Pfam" id="PF05016">
    <property type="entry name" value="ParE_toxin"/>
    <property type="match status" value="1"/>
</dbReference>
<name>A0A060NLQ5_9BURK</name>
<dbReference type="PANTHER" id="PTHR33755:SF6">
    <property type="entry name" value="PLASMID STABILIZATION SYSTEM PROTEIN"/>
    <property type="match status" value="1"/>
</dbReference>
<gene>
    <name evidence="3" type="ORF">SMCB_0494</name>
</gene>
<evidence type="ECO:0000313" key="4">
    <source>
        <dbReference type="Proteomes" id="UP000066014"/>
    </source>
</evidence>
<dbReference type="InterPro" id="IPR035093">
    <property type="entry name" value="RelE/ParE_toxin_dom_sf"/>
</dbReference>
<evidence type="ECO:0000256" key="1">
    <source>
        <dbReference type="ARBA" id="ARBA00006226"/>
    </source>
</evidence>
<sequence length="97" mass="10983">MQLVFLPKAEQDLEAIGDYIALNNPRRAASFVRELQAQCRKQAKSPKAYRPRPELGKGLRSCAHGNYLILYAESDRLVQIVRILHGAMDIEAQFAEN</sequence>
<dbReference type="HOGENOM" id="CLU_147162_10_3_4"/>
<dbReference type="AlphaFoldDB" id="A0A060NLQ5"/>
<dbReference type="InterPro" id="IPR051803">
    <property type="entry name" value="TA_system_RelE-like_toxin"/>
</dbReference>
<dbReference type="EMBL" id="AP014569">
    <property type="protein sequence ID" value="BAO82722.1"/>
    <property type="molecule type" value="Genomic_DNA"/>
</dbReference>
<proteinExistence type="inferred from homology"/>
<reference evidence="3 4" key="1">
    <citation type="journal article" date="2014" name="Nat. Commun.">
        <title>Physiological and genomic features of highly alkaliphilic hydrogen-utilizing Betaproteobacteria from a continental serpentinizing site.</title>
        <authorList>
            <person name="Suzuki S."/>
            <person name="Kuenen J.G."/>
            <person name="Schipper K."/>
            <person name="van der Velde S."/>
            <person name="Ishii S."/>
            <person name="Wu A."/>
            <person name="Sorokin D.Y."/>
            <person name="Tenney A."/>
            <person name="Meng X.Y."/>
            <person name="Morrill P.L."/>
            <person name="Kamagata Y."/>
            <person name="Muyzer G."/>
            <person name="Nealson K.H."/>
        </authorList>
    </citation>
    <scope>NUCLEOTIDE SEQUENCE [LARGE SCALE GENOMIC DNA]</scope>
    <source>
        <strain evidence="3 4">B1</strain>
    </source>
</reference>
<comment type="similarity">
    <text evidence="1">Belongs to the RelE toxin family.</text>
</comment>
<keyword evidence="4" id="KW-1185">Reference proteome</keyword>
<dbReference type="OrthoDB" id="9798046at2"/>
<keyword evidence="2" id="KW-1277">Toxin-antitoxin system</keyword>
<dbReference type="STRING" id="1458426.SMCB_0494"/>
<dbReference type="PANTHER" id="PTHR33755">
    <property type="entry name" value="TOXIN PARE1-RELATED"/>
    <property type="match status" value="1"/>
</dbReference>